<dbReference type="GO" id="GO:0005793">
    <property type="term" value="C:endoplasmic reticulum-Golgi intermediate compartment"/>
    <property type="evidence" value="ECO:0007669"/>
    <property type="project" value="UniProtKB-UniRule"/>
</dbReference>
<feature type="transmembrane region" description="Helical" evidence="9">
    <location>
        <begin position="238"/>
        <end position="256"/>
    </location>
</feature>
<dbReference type="InterPro" id="IPR005578">
    <property type="entry name" value="Yif1_fam"/>
</dbReference>
<feature type="transmembrane region" description="Helical" evidence="9">
    <location>
        <begin position="167"/>
        <end position="188"/>
    </location>
</feature>
<feature type="non-terminal residue" evidence="10">
    <location>
        <position position="285"/>
    </location>
</feature>
<dbReference type="GO" id="GO:0015031">
    <property type="term" value="P:protein transport"/>
    <property type="evidence" value="ECO:0007669"/>
    <property type="project" value="UniProtKB-KW"/>
</dbReference>
<keyword evidence="11" id="KW-1185">Reference proteome</keyword>
<evidence type="ECO:0000256" key="8">
    <source>
        <dbReference type="ARBA" id="ARBA00023136"/>
    </source>
</evidence>
<keyword evidence="8 9" id="KW-0472">Membrane</keyword>
<reference evidence="10" key="1">
    <citation type="submission" date="2022-07" db="EMBL/GenBank/DDBJ databases">
        <title>Phylogenomic reconstructions and comparative analyses of Kickxellomycotina fungi.</title>
        <authorList>
            <person name="Reynolds N.K."/>
            <person name="Stajich J.E."/>
            <person name="Barry K."/>
            <person name="Grigoriev I.V."/>
            <person name="Crous P."/>
            <person name="Smith M.E."/>
        </authorList>
    </citation>
    <scope>NUCLEOTIDE SEQUENCE</scope>
    <source>
        <strain evidence="10">RSA 1196</strain>
    </source>
</reference>
<dbReference type="Proteomes" id="UP001150925">
    <property type="component" value="Unassembled WGS sequence"/>
</dbReference>
<keyword evidence="3 9" id="KW-0812">Transmembrane</keyword>
<evidence type="ECO:0000256" key="1">
    <source>
        <dbReference type="ARBA" id="ARBA00009727"/>
    </source>
</evidence>
<evidence type="ECO:0000256" key="9">
    <source>
        <dbReference type="RuleBase" id="RU368073"/>
    </source>
</evidence>
<comment type="subcellular location">
    <subcellularLocation>
        <location evidence="9">Endoplasmic reticulum membrane</location>
        <topology evidence="9">Multi-pass membrane protein</topology>
    </subcellularLocation>
    <subcellularLocation>
        <location evidence="9">Golgi apparatus membrane</location>
        <topology evidence="9">Multi-pass membrane protein</topology>
    </subcellularLocation>
</comment>
<dbReference type="PANTHER" id="PTHR14083:SF0">
    <property type="entry name" value="YIP1D-INTERACTING FACTOR 1, ISOFORM C"/>
    <property type="match status" value="1"/>
</dbReference>
<comment type="function">
    <text evidence="9">Has a role in transport between endoplasmic reticulum and Golgi.</text>
</comment>
<keyword evidence="7 9" id="KW-0333">Golgi apparatus</keyword>
<name>A0A9W8ARM7_9FUNG</name>
<dbReference type="GO" id="GO:0005789">
    <property type="term" value="C:endoplasmic reticulum membrane"/>
    <property type="evidence" value="ECO:0007669"/>
    <property type="project" value="UniProtKB-SubCell"/>
</dbReference>
<keyword evidence="5 9" id="KW-0653">Protein transport</keyword>
<evidence type="ECO:0000256" key="2">
    <source>
        <dbReference type="ARBA" id="ARBA00022448"/>
    </source>
</evidence>
<sequence length="285" mass="32077">MQENYTGFDIGGIPSNQATQLGIQFAGSAVNAGQEYVGKNLDRYINLPVLRHYFNVSNTYVLKKVQLLLFPFGQKHWTRLAQRSEHTGHTMGYKPPREDLNSPDMYIPVMALVTYVLLVGIVTGTKHMFHPDDLGLTASKALGVVLFEVVLIKLCCYLLSISSESQFLDLLCYCGYKFVGIITTLLVRLCAPGWVTWLAFFYTNIAIGFFLLRSLRHIVLPDTSSATATGLHHRKHRIHFLFIIAALQLVFSWILLSNTWELSVTSIAPNESTVQPETTMRSRFG</sequence>
<accession>A0A9W8ARM7</accession>
<proteinExistence type="inferred from homology"/>
<dbReference type="GO" id="GO:0000139">
    <property type="term" value="C:Golgi membrane"/>
    <property type="evidence" value="ECO:0007669"/>
    <property type="project" value="UniProtKB-SubCell"/>
</dbReference>
<evidence type="ECO:0000313" key="11">
    <source>
        <dbReference type="Proteomes" id="UP001150925"/>
    </source>
</evidence>
<dbReference type="GO" id="GO:0006888">
    <property type="term" value="P:endoplasmic reticulum to Golgi vesicle-mediated transport"/>
    <property type="evidence" value="ECO:0007669"/>
    <property type="project" value="UniProtKB-UniRule"/>
</dbReference>
<evidence type="ECO:0000313" key="10">
    <source>
        <dbReference type="EMBL" id="KAJ1962485.1"/>
    </source>
</evidence>
<feature type="transmembrane region" description="Helical" evidence="9">
    <location>
        <begin position="141"/>
        <end position="160"/>
    </location>
</feature>
<keyword evidence="2 9" id="KW-0813">Transport</keyword>
<organism evidence="10 11">
    <name type="scientific">Dispira parvispora</name>
    <dbReference type="NCBI Taxonomy" id="1520584"/>
    <lineage>
        <taxon>Eukaryota</taxon>
        <taxon>Fungi</taxon>
        <taxon>Fungi incertae sedis</taxon>
        <taxon>Zoopagomycota</taxon>
        <taxon>Kickxellomycotina</taxon>
        <taxon>Dimargaritomycetes</taxon>
        <taxon>Dimargaritales</taxon>
        <taxon>Dimargaritaceae</taxon>
        <taxon>Dispira</taxon>
    </lineage>
</organism>
<gene>
    <name evidence="10" type="primary">hrf1</name>
    <name evidence="10" type="ORF">IWQ62_003513</name>
</gene>
<evidence type="ECO:0000256" key="4">
    <source>
        <dbReference type="ARBA" id="ARBA00022824"/>
    </source>
</evidence>
<dbReference type="AlphaFoldDB" id="A0A9W8ARM7"/>
<evidence type="ECO:0000256" key="7">
    <source>
        <dbReference type="ARBA" id="ARBA00023034"/>
    </source>
</evidence>
<dbReference type="Pfam" id="PF03878">
    <property type="entry name" value="YIF1"/>
    <property type="match status" value="1"/>
</dbReference>
<dbReference type="PANTHER" id="PTHR14083">
    <property type="entry name" value="YIP1 INTERACTING FACTOR HOMOLOG YIF1 PROTEIN"/>
    <property type="match status" value="1"/>
</dbReference>
<feature type="transmembrane region" description="Helical" evidence="9">
    <location>
        <begin position="106"/>
        <end position="129"/>
    </location>
</feature>
<dbReference type="OrthoDB" id="337750at2759"/>
<dbReference type="EMBL" id="JANBPY010000957">
    <property type="protein sequence ID" value="KAJ1962485.1"/>
    <property type="molecule type" value="Genomic_DNA"/>
</dbReference>
<evidence type="ECO:0000256" key="3">
    <source>
        <dbReference type="ARBA" id="ARBA00022692"/>
    </source>
</evidence>
<dbReference type="GO" id="GO:0030134">
    <property type="term" value="C:COPII-coated ER to Golgi transport vesicle"/>
    <property type="evidence" value="ECO:0007669"/>
    <property type="project" value="TreeGrafter"/>
</dbReference>
<evidence type="ECO:0000256" key="5">
    <source>
        <dbReference type="ARBA" id="ARBA00022927"/>
    </source>
</evidence>
<protein>
    <recommendedName>
        <fullName evidence="9">Protein YIF1</fullName>
    </recommendedName>
</protein>
<keyword evidence="4 9" id="KW-0256">Endoplasmic reticulum</keyword>
<keyword evidence="6 9" id="KW-1133">Transmembrane helix</keyword>
<evidence type="ECO:0000256" key="6">
    <source>
        <dbReference type="ARBA" id="ARBA00022989"/>
    </source>
</evidence>
<comment type="similarity">
    <text evidence="1 9">Belongs to the YIF1 family.</text>
</comment>
<feature type="transmembrane region" description="Helical" evidence="9">
    <location>
        <begin position="194"/>
        <end position="212"/>
    </location>
</feature>
<comment type="caution">
    <text evidence="10">The sequence shown here is derived from an EMBL/GenBank/DDBJ whole genome shotgun (WGS) entry which is preliminary data.</text>
</comment>